<dbReference type="STRING" id="1077974.GOEFS_036_00770"/>
<keyword evidence="1" id="KW-0812">Transmembrane</keyword>
<dbReference type="InterPro" id="IPR005152">
    <property type="entry name" value="Lipase_secreted"/>
</dbReference>
<dbReference type="PANTHER" id="PTHR34853">
    <property type="match status" value="1"/>
</dbReference>
<gene>
    <name evidence="2" type="ORF">GOEFS_036_00770</name>
</gene>
<protein>
    <submittedName>
        <fullName evidence="2">Putative lipase</fullName>
    </submittedName>
</protein>
<evidence type="ECO:0000313" key="2">
    <source>
        <dbReference type="EMBL" id="GAB17638.1"/>
    </source>
</evidence>
<organism evidence="2 3">
    <name type="scientific">Gordonia effusa NBRC 100432</name>
    <dbReference type="NCBI Taxonomy" id="1077974"/>
    <lineage>
        <taxon>Bacteria</taxon>
        <taxon>Bacillati</taxon>
        <taxon>Actinomycetota</taxon>
        <taxon>Actinomycetes</taxon>
        <taxon>Mycobacteriales</taxon>
        <taxon>Gordoniaceae</taxon>
        <taxon>Gordonia</taxon>
    </lineage>
</organism>
<dbReference type="OrthoDB" id="9798122at2"/>
<dbReference type="InterPro" id="IPR029058">
    <property type="entry name" value="AB_hydrolase_fold"/>
</dbReference>
<dbReference type="PIRSF" id="PIRSF029171">
    <property type="entry name" value="Esterase_LipA"/>
    <property type="match status" value="1"/>
</dbReference>
<sequence>MSIESGSKTRRVVVRVVCTLVAIGLITALPASIAEADPFYSRSTAEIGHSQPGDVLATRQLSYHLSGISTPVSVVQLVYRTIDAQGRPSANVTSILRPPGKPRRGQAIAYNSFYDSLNPADSPSRSIAGDVTFGGLINTVETSFITPLLLQGYPVIVTDTQGQRADFAAGPEYGTNTLDAIRAAGRAAHTGLTSRTKVALMGYSGGSIATNWAATLAPKYAPDVNTRLVGAAGGGLLVAPFNNLRYVSGSLGWSGVAVMAIIGAIRAYDADLTPYLSARGRALTRQLSHASIADVLYRHPLLAWRDIVKPQYADPASVKPFVEIANKLNLGQAPTPTMPLLLVQSTRGELEGTAGNLPGVGVGDGVMIAGDVRSLARQYCADGNRSVRYEQVEYASHQTAALVWAAQALPWINDRFAGKPAPTSCGHIPRGNSLQPVRAR</sequence>
<dbReference type="EMBL" id="BAEH01000036">
    <property type="protein sequence ID" value="GAB17638.1"/>
    <property type="molecule type" value="Genomic_DNA"/>
</dbReference>
<proteinExistence type="predicted"/>
<dbReference type="Gene3D" id="3.40.50.1820">
    <property type="entry name" value="alpha/beta hydrolase"/>
    <property type="match status" value="1"/>
</dbReference>
<dbReference type="PANTHER" id="PTHR34853:SF1">
    <property type="entry name" value="LIPASE 5"/>
    <property type="match status" value="1"/>
</dbReference>
<keyword evidence="3" id="KW-1185">Reference proteome</keyword>
<dbReference type="RefSeq" id="WP_007316976.1">
    <property type="nucleotide sequence ID" value="NZ_BAEH01000036.1"/>
</dbReference>
<feature type="transmembrane region" description="Helical" evidence="1">
    <location>
        <begin position="12"/>
        <end position="33"/>
    </location>
</feature>
<dbReference type="eggNOG" id="COG1073">
    <property type="taxonomic scope" value="Bacteria"/>
</dbReference>
<dbReference type="Proteomes" id="UP000035034">
    <property type="component" value="Unassembled WGS sequence"/>
</dbReference>
<accession>H0QXT7</accession>
<evidence type="ECO:0000313" key="3">
    <source>
        <dbReference type="Proteomes" id="UP000035034"/>
    </source>
</evidence>
<dbReference type="SUPFAM" id="SSF53474">
    <property type="entry name" value="alpha/beta-Hydrolases"/>
    <property type="match status" value="1"/>
</dbReference>
<dbReference type="AlphaFoldDB" id="H0QXT7"/>
<dbReference type="Pfam" id="PF03583">
    <property type="entry name" value="LIP"/>
    <property type="match status" value="1"/>
</dbReference>
<dbReference type="GO" id="GO:0004806">
    <property type="term" value="F:triacylglycerol lipase activity"/>
    <property type="evidence" value="ECO:0007669"/>
    <property type="project" value="InterPro"/>
</dbReference>
<dbReference type="GO" id="GO:0016042">
    <property type="term" value="P:lipid catabolic process"/>
    <property type="evidence" value="ECO:0007669"/>
    <property type="project" value="InterPro"/>
</dbReference>
<evidence type="ECO:0000256" key="1">
    <source>
        <dbReference type="SAM" id="Phobius"/>
    </source>
</evidence>
<keyword evidence="1" id="KW-0472">Membrane</keyword>
<keyword evidence="1" id="KW-1133">Transmembrane helix</keyword>
<comment type="caution">
    <text evidence="2">The sequence shown here is derived from an EMBL/GenBank/DDBJ whole genome shotgun (WGS) entry which is preliminary data.</text>
</comment>
<name>H0QXT7_9ACTN</name>
<dbReference type="Gene3D" id="1.10.260.130">
    <property type="match status" value="1"/>
</dbReference>
<reference evidence="2 3" key="1">
    <citation type="submission" date="2011-12" db="EMBL/GenBank/DDBJ databases">
        <title>Whole genome shotgun sequence of Gordonia effusa NBRC 100432.</title>
        <authorList>
            <person name="Yoshida I."/>
            <person name="Takarada H."/>
            <person name="Hosoyama A."/>
            <person name="Tsuchikane K."/>
            <person name="Katsumata H."/>
            <person name="Yamazaki S."/>
            <person name="Fujita N."/>
        </authorList>
    </citation>
    <scope>NUCLEOTIDE SEQUENCE [LARGE SCALE GENOMIC DNA]</scope>
    <source>
        <strain evidence="2 3">NBRC 100432</strain>
    </source>
</reference>